<keyword evidence="8" id="KW-1185">Reference proteome</keyword>
<dbReference type="Pfam" id="PF14246">
    <property type="entry name" value="TetR_C_7"/>
    <property type="match status" value="1"/>
</dbReference>
<dbReference type="InterPro" id="IPR009057">
    <property type="entry name" value="Homeodomain-like_sf"/>
</dbReference>
<evidence type="ECO:0000256" key="2">
    <source>
        <dbReference type="ARBA" id="ARBA00023125"/>
    </source>
</evidence>
<dbReference type="InterPro" id="IPR039536">
    <property type="entry name" value="TetR_C_Proteobacteria"/>
</dbReference>
<evidence type="ECO:0000256" key="5">
    <source>
        <dbReference type="SAM" id="MobiDB-lite"/>
    </source>
</evidence>
<reference evidence="8" key="2">
    <citation type="submission" date="2018-06" db="EMBL/GenBank/DDBJ databases">
        <title>Genome sequence of Rhodanobacteraceae bacterium strain Dysh456.</title>
        <authorList>
            <person name="Fukui M."/>
        </authorList>
    </citation>
    <scope>NUCLEOTIDE SEQUENCE [LARGE SCALE GENOMIC DNA]</scope>
    <source>
        <strain evidence="8">Dysh456</strain>
    </source>
</reference>
<dbReference type="Gene3D" id="1.10.357.10">
    <property type="entry name" value="Tetracycline Repressor, domain 2"/>
    <property type="match status" value="1"/>
</dbReference>
<dbReference type="InterPro" id="IPR050109">
    <property type="entry name" value="HTH-type_TetR-like_transc_reg"/>
</dbReference>
<dbReference type="InterPro" id="IPR001647">
    <property type="entry name" value="HTH_TetR"/>
</dbReference>
<reference evidence="8" key="1">
    <citation type="submission" date="2018-04" db="EMBL/GenBank/DDBJ databases">
        <authorList>
            <person name="Watanabe M."/>
            <person name="Kojima H."/>
        </authorList>
    </citation>
    <scope>NUCLEOTIDE SEQUENCE [LARGE SCALE GENOMIC DNA]</scope>
    <source>
        <strain evidence="8">Dysh456</strain>
    </source>
</reference>
<keyword evidence="1" id="KW-0805">Transcription regulation</keyword>
<dbReference type="Proteomes" id="UP000270530">
    <property type="component" value="Chromosome"/>
</dbReference>
<gene>
    <name evidence="7" type="ORF">ALSL_2113</name>
</gene>
<dbReference type="PANTHER" id="PTHR30055:SF146">
    <property type="entry name" value="HTH-TYPE TRANSCRIPTIONAL DUAL REGULATOR CECR"/>
    <property type="match status" value="1"/>
</dbReference>
<dbReference type="FunFam" id="1.10.10.60:FF:000141">
    <property type="entry name" value="TetR family transcriptional regulator"/>
    <property type="match status" value="1"/>
</dbReference>
<dbReference type="Pfam" id="PF00440">
    <property type="entry name" value="TetR_N"/>
    <property type="match status" value="1"/>
</dbReference>
<dbReference type="GO" id="GO:0000976">
    <property type="term" value="F:transcription cis-regulatory region binding"/>
    <property type="evidence" value="ECO:0007669"/>
    <property type="project" value="TreeGrafter"/>
</dbReference>
<evidence type="ECO:0000313" key="8">
    <source>
        <dbReference type="Proteomes" id="UP000270530"/>
    </source>
</evidence>
<dbReference type="InterPro" id="IPR036271">
    <property type="entry name" value="Tet_transcr_reg_TetR-rel_C_sf"/>
</dbReference>
<name>A0A2Z6E8D5_9GAMM</name>
<dbReference type="SUPFAM" id="SSF48498">
    <property type="entry name" value="Tetracyclin repressor-like, C-terminal domain"/>
    <property type="match status" value="1"/>
</dbReference>
<evidence type="ECO:0000259" key="6">
    <source>
        <dbReference type="PROSITE" id="PS50977"/>
    </source>
</evidence>
<organism evidence="7 8">
    <name type="scientific">Aerosticca soli</name>
    <dbReference type="NCBI Taxonomy" id="2010829"/>
    <lineage>
        <taxon>Bacteria</taxon>
        <taxon>Pseudomonadati</taxon>
        <taxon>Pseudomonadota</taxon>
        <taxon>Gammaproteobacteria</taxon>
        <taxon>Lysobacterales</taxon>
        <taxon>Rhodanobacteraceae</taxon>
        <taxon>Aerosticca</taxon>
    </lineage>
</organism>
<proteinExistence type="predicted"/>
<feature type="domain" description="HTH tetR-type" evidence="6">
    <location>
        <begin position="26"/>
        <end position="86"/>
    </location>
</feature>
<accession>A0A2Z6E8D5</accession>
<dbReference type="KEGG" id="rbd:ALSL_2113"/>
<dbReference type="PANTHER" id="PTHR30055">
    <property type="entry name" value="HTH-TYPE TRANSCRIPTIONAL REGULATOR RUTR"/>
    <property type="match status" value="1"/>
</dbReference>
<dbReference type="GO" id="GO:0003700">
    <property type="term" value="F:DNA-binding transcription factor activity"/>
    <property type="evidence" value="ECO:0007669"/>
    <property type="project" value="TreeGrafter"/>
</dbReference>
<dbReference type="PROSITE" id="PS50977">
    <property type="entry name" value="HTH_TETR_2"/>
    <property type="match status" value="1"/>
</dbReference>
<evidence type="ECO:0000256" key="4">
    <source>
        <dbReference type="PROSITE-ProRule" id="PRU00335"/>
    </source>
</evidence>
<dbReference type="PRINTS" id="PR00455">
    <property type="entry name" value="HTHTETR"/>
</dbReference>
<protein>
    <submittedName>
        <fullName evidence="7">Transcriptional regulator, TetR family</fullName>
    </submittedName>
</protein>
<keyword evidence="3" id="KW-0804">Transcription</keyword>
<dbReference type="SUPFAM" id="SSF46689">
    <property type="entry name" value="Homeodomain-like"/>
    <property type="match status" value="1"/>
</dbReference>
<evidence type="ECO:0000313" key="7">
    <source>
        <dbReference type="EMBL" id="BBD80739.1"/>
    </source>
</evidence>
<sequence>MHPKMTLPMSAEPHTRQPGPGRPKDMEKRAAILEAAKALFVRNAFAGTSMDAIAAEAGVSKLTVYSHFGDKDNLFREVIRAHIQDLLPEETYAYEPGADIRDILLRIALIHARLDCDQQTVGTFRAILSDCRQGLPRYGKLIWEEGTVRTQALMERLLGQAVEAGQLDIADIPRAAEQFFALIKGNLVLRRMFGCVECNEDYAREIEATARAGVDTFLRAYRPR</sequence>
<feature type="region of interest" description="Disordered" evidence="5">
    <location>
        <begin position="1"/>
        <end position="25"/>
    </location>
</feature>
<dbReference type="EMBL" id="AP018560">
    <property type="protein sequence ID" value="BBD80739.1"/>
    <property type="molecule type" value="Genomic_DNA"/>
</dbReference>
<dbReference type="AlphaFoldDB" id="A0A2Z6E8D5"/>
<keyword evidence="2 4" id="KW-0238">DNA-binding</keyword>
<evidence type="ECO:0000256" key="3">
    <source>
        <dbReference type="ARBA" id="ARBA00023163"/>
    </source>
</evidence>
<evidence type="ECO:0000256" key="1">
    <source>
        <dbReference type="ARBA" id="ARBA00023015"/>
    </source>
</evidence>
<feature type="DNA-binding region" description="H-T-H motif" evidence="4">
    <location>
        <begin position="49"/>
        <end position="68"/>
    </location>
</feature>
<dbReference type="Gene3D" id="1.10.10.60">
    <property type="entry name" value="Homeodomain-like"/>
    <property type="match status" value="1"/>
</dbReference>